<dbReference type="InterPro" id="IPR000073">
    <property type="entry name" value="AB_hydrolase_1"/>
</dbReference>
<dbReference type="Gene3D" id="3.40.50.1820">
    <property type="entry name" value="alpha/beta hydrolase"/>
    <property type="match status" value="1"/>
</dbReference>
<name>A0A143QF17_RHOFA</name>
<dbReference type="PANTHER" id="PTHR43433">
    <property type="entry name" value="HYDROLASE, ALPHA/BETA FOLD FAMILY PROTEIN"/>
    <property type="match status" value="1"/>
</dbReference>
<feature type="domain" description="AB hydrolase-1" evidence="1">
    <location>
        <begin position="26"/>
        <end position="280"/>
    </location>
</feature>
<evidence type="ECO:0000313" key="2">
    <source>
        <dbReference type="EMBL" id="AMY21783.1"/>
    </source>
</evidence>
<dbReference type="KEGG" id="rhs:A3Q41_00459"/>
<dbReference type="PANTHER" id="PTHR43433:SF5">
    <property type="entry name" value="AB HYDROLASE-1 DOMAIN-CONTAINING PROTEIN"/>
    <property type="match status" value="1"/>
</dbReference>
<dbReference type="InterPro" id="IPR029058">
    <property type="entry name" value="AB_hydrolase_fold"/>
</dbReference>
<reference evidence="3" key="2">
    <citation type="submission" date="2016-04" db="EMBL/GenBank/DDBJ databases">
        <title>Complete Genome and Plasmid Sequences for Rhodococcus fascians D188 and Draft Sequences for Rhodococcus spp. Isolates PBTS 1 and PBTS 2.</title>
        <authorList>
            <person name="Stamer R."/>
            <person name="Vereecke D."/>
            <person name="Zhang Y."/>
            <person name="Schilkey F."/>
            <person name="Devitt N."/>
            <person name="Randall J."/>
        </authorList>
    </citation>
    <scope>NUCLEOTIDE SEQUENCE [LARGE SCALE GENOMIC DNA]</scope>
    <source>
        <strain evidence="3">PBTS2</strain>
    </source>
</reference>
<organism evidence="2 3">
    <name type="scientific">Rhodococcoides fascians</name>
    <name type="common">Rhodococcus fascians</name>
    <dbReference type="NCBI Taxonomy" id="1828"/>
    <lineage>
        <taxon>Bacteria</taxon>
        <taxon>Bacillati</taxon>
        <taxon>Actinomycetota</taxon>
        <taxon>Actinomycetes</taxon>
        <taxon>Mycobacteriales</taxon>
        <taxon>Nocardiaceae</taxon>
        <taxon>Rhodococcoides</taxon>
    </lineage>
</organism>
<evidence type="ECO:0000259" key="1">
    <source>
        <dbReference type="Pfam" id="PF00561"/>
    </source>
</evidence>
<accession>A0A143QF17</accession>
<dbReference type="EMBL" id="CP015220">
    <property type="protein sequence ID" value="AMY21783.1"/>
    <property type="molecule type" value="Genomic_DNA"/>
</dbReference>
<proteinExistence type="predicted"/>
<dbReference type="Pfam" id="PF00561">
    <property type="entry name" value="Abhydrolase_1"/>
    <property type="match status" value="1"/>
</dbReference>
<keyword evidence="3" id="KW-1185">Reference proteome</keyword>
<dbReference type="InterPro" id="IPR050471">
    <property type="entry name" value="AB_hydrolase"/>
</dbReference>
<evidence type="ECO:0000313" key="3">
    <source>
        <dbReference type="Proteomes" id="UP000076038"/>
    </source>
</evidence>
<dbReference type="RefSeq" id="WP_032399437.1">
    <property type="nucleotide sequence ID" value="NZ_CP015220.1"/>
</dbReference>
<dbReference type="OrthoDB" id="8957634at2"/>
<dbReference type="Proteomes" id="UP000076038">
    <property type="component" value="Chromosome"/>
</dbReference>
<reference evidence="2 3" key="1">
    <citation type="journal article" date="2016" name="Genome Announc.">
        <title>Complete Genome and Plasmid Sequences for Rhodococcus fascians D188 and Draft Sequences for Rhodococcus Isolates PBTS 1 and PBTS 2.</title>
        <authorList>
            <person name="Stamler R.A."/>
            <person name="Vereecke D."/>
            <person name="Zhang Y."/>
            <person name="Schilkey F."/>
            <person name="Devitt N."/>
            <person name="Randall J.J."/>
        </authorList>
    </citation>
    <scope>NUCLEOTIDE SEQUENCE [LARGE SCALE GENOMIC DNA]</scope>
    <source>
        <strain evidence="2 3">PBTS2</strain>
    </source>
</reference>
<dbReference type="PATRIC" id="fig|1653479.3.peg.471"/>
<dbReference type="GO" id="GO:0046503">
    <property type="term" value="P:glycerolipid catabolic process"/>
    <property type="evidence" value="ECO:0007669"/>
    <property type="project" value="TreeGrafter"/>
</dbReference>
<gene>
    <name evidence="2" type="primary">rdmC</name>
    <name evidence="2" type="ORF">A3Q41_00459</name>
</gene>
<sequence length="303" mass="32275">MRIEQGIAPANSVEIAYEDMGSVDDPAVLLIMGLSAQLTLWPMDFCTRLVDAGYRVIRIDNRDIGLSTKMTGQKVRGSQILRMIRHELGMSSDVPYTIVDMAADAVGVLDHLGVDTVHVVGASMGGMITQVFAGSYPERTESVGILFSSTNEPFLPPPDPRALLPLLGGVGKDATKEEIIAHSAKTLSTIGSPGFRTPLEEQLEIAQVMYERNYNPSGVVRQMAAITGTGSLRPYAKKITAPTTVIHGTADRLVRPSCGKAIARAVPGAELTLIDGMAHDLPAALLDRISGIVLANFARANAA</sequence>
<dbReference type="SUPFAM" id="SSF53474">
    <property type="entry name" value="alpha/beta-Hydrolases"/>
    <property type="match status" value="1"/>
</dbReference>
<dbReference type="GO" id="GO:0004806">
    <property type="term" value="F:triacylglycerol lipase activity"/>
    <property type="evidence" value="ECO:0007669"/>
    <property type="project" value="TreeGrafter"/>
</dbReference>
<dbReference type="GO" id="GO:0102530">
    <property type="term" value="F:aclacinomycin T methylesterase activity"/>
    <property type="evidence" value="ECO:0007669"/>
    <property type="project" value="UniProtKB-EC"/>
</dbReference>
<keyword evidence="2" id="KW-0378">Hydrolase</keyword>
<protein>
    <submittedName>
        <fullName evidence="2">Aclacinomycin methylesterase RdmC</fullName>
        <ecNumber evidence="2">3.1.1.95</ecNumber>
    </submittedName>
</protein>
<dbReference type="AlphaFoldDB" id="A0A143QF17"/>
<dbReference type="EC" id="3.1.1.95" evidence="2"/>